<comment type="caution">
    <text evidence="2">The sequence shown here is derived from an EMBL/GenBank/DDBJ whole genome shotgun (WGS) entry which is preliminary data.</text>
</comment>
<keyword evidence="1" id="KW-1133">Transmembrane helix</keyword>
<feature type="transmembrane region" description="Helical" evidence="1">
    <location>
        <begin position="108"/>
        <end position="129"/>
    </location>
</feature>
<feature type="transmembrane region" description="Helical" evidence="1">
    <location>
        <begin position="175"/>
        <end position="196"/>
    </location>
</feature>
<feature type="transmembrane region" description="Helical" evidence="1">
    <location>
        <begin position="135"/>
        <end position="154"/>
    </location>
</feature>
<evidence type="ECO:0000256" key="1">
    <source>
        <dbReference type="SAM" id="Phobius"/>
    </source>
</evidence>
<name>A0A2T4CSU0_9GAMM</name>
<evidence type="ECO:0000313" key="2">
    <source>
        <dbReference type="EMBL" id="PTB84645.1"/>
    </source>
</evidence>
<dbReference type="AlphaFoldDB" id="A0A2T4CSU0"/>
<dbReference type="EMBL" id="PYVN01000185">
    <property type="protein sequence ID" value="PTB84645.1"/>
    <property type="molecule type" value="Genomic_DNA"/>
</dbReference>
<feature type="transmembrane region" description="Helical" evidence="1">
    <location>
        <begin position="208"/>
        <end position="229"/>
    </location>
</feature>
<organism evidence="2">
    <name type="scientific">Pseudidiomarina aestuarii</name>
    <dbReference type="NCBI Taxonomy" id="624146"/>
    <lineage>
        <taxon>Bacteria</taxon>
        <taxon>Pseudomonadati</taxon>
        <taxon>Pseudomonadota</taxon>
        <taxon>Gammaproteobacteria</taxon>
        <taxon>Alteromonadales</taxon>
        <taxon>Idiomarinaceae</taxon>
        <taxon>Pseudidiomarina</taxon>
    </lineage>
</organism>
<sequence length="230" mass="24391">MSNTDDQDLVERMYGYLADDEDARVCKDIPDSACADQPQAFVAHLIALTLTKLGDSLVSARLVLPWLLSSLGAPAAFIAALVPLRESLALLPQLIVAQQLRETPIRKWFWVAGSFGQAAALIGMLVTVLTLSGEALGWAIVILLAVFSIARGVCSVAIKDVQGKTISKTRRGRMSGLAASTAGLLSVLTAGVILFAPQVFDEQWLTDGSPWLFAGLLGFAALLWAAAALV</sequence>
<feature type="transmembrane region" description="Helical" evidence="1">
    <location>
        <begin position="63"/>
        <end position="84"/>
    </location>
</feature>
<feature type="non-terminal residue" evidence="2">
    <location>
        <position position="230"/>
    </location>
</feature>
<accession>A0A2T4CSU0</accession>
<gene>
    <name evidence="2" type="ORF">C9940_06000</name>
</gene>
<reference evidence="2" key="1">
    <citation type="submission" date="2018-03" db="EMBL/GenBank/DDBJ databases">
        <title>Cross-interface Injection: A General Nanoliter Liquid Handling Method Applied to Single Cells Genome Amplification Automated Nanoliter Liquid Handling Applied to Single Cell Multiple Displacement Amplification.</title>
        <authorList>
            <person name="Yun J."/>
            <person name="Xu P."/>
            <person name="Xu J."/>
            <person name="Dai X."/>
            <person name="Wang Y."/>
            <person name="Zheng X."/>
            <person name="Cao C."/>
            <person name="Yi Q."/>
            <person name="Zhu Y."/>
            <person name="Wang L."/>
            <person name="Dong Z."/>
            <person name="Huang Y."/>
            <person name="Huang L."/>
            <person name="Du W."/>
        </authorList>
    </citation>
    <scope>NUCLEOTIDE SEQUENCE [LARGE SCALE GENOMIC DNA]</scope>
    <source>
        <strain evidence="2">Z-D3-2</strain>
    </source>
</reference>
<keyword evidence="1" id="KW-0472">Membrane</keyword>
<protein>
    <submittedName>
        <fullName evidence="2">MFS transporter permease</fullName>
    </submittedName>
</protein>
<proteinExistence type="predicted"/>
<keyword evidence="1" id="KW-0812">Transmembrane</keyword>